<feature type="compositionally biased region" description="Acidic residues" evidence="2">
    <location>
        <begin position="124"/>
        <end position="140"/>
    </location>
</feature>
<protein>
    <submittedName>
        <fullName evidence="3">Uncharacterized protein</fullName>
    </submittedName>
</protein>
<evidence type="ECO:0000313" key="3">
    <source>
        <dbReference type="EMBL" id="PJA45201.1"/>
    </source>
</evidence>
<dbReference type="AlphaFoldDB" id="A0A2M7XBD2"/>
<feature type="compositionally biased region" description="Basic and acidic residues" evidence="2">
    <location>
        <begin position="476"/>
        <end position="486"/>
    </location>
</feature>
<evidence type="ECO:0000256" key="1">
    <source>
        <dbReference type="SAM" id="Coils"/>
    </source>
</evidence>
<dbReference type="Proteomes" id="UP000229385">
    <property type="component" value="Unassembled WGS sequence"/>
</dbReference>
<feature type="region of interest" description="Disordered" evidence="2">
    <location>
        <begin position="98"/>
        <end position="141"/>
    </location>
</feature>
<sequence length="581" mass="65874">MFRRLTDLAHEKGLDVATVSHLATVHPERLDDFIELIMSDVLTARGTQALSTEPELVRALHVSALETLLELYNDDLESELLEIAQSLGEDLKEMNRTARENGWCSPQTPNSGRFHPTDTGVLDPDTDEDIDESEDSEESDLSVTDLVVFTQTLWGQGFTSGIRDLELRRIAGELASDTGLVEAITAGELERAKNILHARHEQLYAFVRGMDKRLAQPAQQSESQSIEQVLLGRLTERLDLVLTASVQRLPQALHRVRVDALTIRDQHCAAHQEFDQRREELILTHRQVVSLVAEIDRAFRKREATKELEANAKRVFDQLEAVIEQLTRLQKHASSLEAQIVELEECSMEPRNQGSTAISEIRRLFRAADAFGITLPFDVRTQMEEAIEPIKGAMQGCDDCFLGLEPIEVDPTLEDAMTLVQEERKRLNHILSPIRPSIFQERLDRDEELRRITLLTYYLMTRGGVSRGKASQGTSEAKKKPHDGFGRKSVSHSILVRSNLIDENEAECVYKLVGELKEARLLETNRVGRGWRYRPTEDGIEKAKEWLGECLNVRTLDTQVDVARKEHNKATWAQRRQNKSA</sequence>
<accession>A0A2M7XBD2</accession>
<feature type="region of interest" description="Disordered" evidence="2">
    <location>
        <begin position="465"/>
        <end position="486"/>
    </location>
</feature>
<gene>
    <name evidence="3" type="ORF">CO174_04525</name>
</gene>
<feature type="coiled-coil region" evidence="1">
    <location>
        <begin position="305"/>
        <end position="346"/>
    </location>
</feature>
<proteinExistence type="predicted"/>
<name>A0A2M7XBD2_9BACT</name>
<evidence type="ECO:0000256" key="2">
    <source>
        <dbReference type="SAM" id="MobiDB-lite"/>
    </source>
</evidence>
<keyword evidence="1" id="KW-0175">Coiled coil</keyword>
<reference evidence="4" key="1">
    <citation type="submission" date="2017-09" db="EMBL/GenBank/DDBJ databases">
        <title>Depth-based differentiation of microbial function through sediment-hosted aquifers and enrichment of novel symbionts in the deep terrestrial subsurface.</title>
        <authorList>
            <person name="Probst A.J."/>
            <person name="Ladd B."/>
            <person name="Jarett J.K."/>
            <person name="Geller-Mcgrath D.E."/>
            <person name="Sieber C.M.K."/>
            <person name="Emerson J.B."/>
            <person name="Anantharaman K."/>
            <person name="Thomas B.C."/>
            <person name="Malmstrom R."/>
            <person name="Stieglmeier M."/>
            <person name="Klingl A."/>
            <person name="Woyke T."/>
            <person name="Ryan C.M."/>
            <person name="Banfield J.F."/>
        </authorList>
    </citation>
    <scope>NUCLEOTIDE SEQUENCE [LARGE SCALE GENOMIC DNA]</scope>
</reference>
<comment type="caution">
    <text evidence="3">The sequence shown here is derived from an EMBL/GenBank/DDBJ whole genome shotgun (WGS) entry which is preliminary data.</text>
</comment>
<dbReference type="EMBL" id="PFWU01000047">
    <property type="protein sequence ID" value="PJA45201.1"/>
    <property type="molecule type" value="Genomic_DNA"/>
</dbReference>
<evidence type="ECO:0000313" key="4">
    <source>
        <dbReference type="Proteomes" id="UP000229385"/>
    </source>
</evidence>
<organism evidence="3 4">
    <name type="scientific">Candidatus Uhrbacteria bacterium CG_4_9_14_3_um_filter_50_9</name>
    <dbReference type="NCBI Taxonomy" id="1975035"/>
    <lineage>
        <taxon>Bacteria</taxon>
        <taxon>Candidatus Uhriibacteriota</taxon>
    </lineage>
</organism>